<keyword evidence="1" id="KW-0472">Membrane</keyword>
<dbReference type="AlphaFoldDB" id="A0AAN9T3F7"/>
<evidence type="ECO:0000313" key="3">
    <source>
        <dbReference type="Proteomes" id="UP001386955"/>
    </source>
</evidence>
<proteinExistence type="predicted"/>
<protein>
    <submittedName>
        <fullName evidence="2">Uncharacterized protein</fullName>
    </submittedName>
</protein>
<keyword evidence="3" id="KW-1185">Reference proteome</keyword>
<accession>A0AAN9T3F7</accession>
<name>A0AAN9T3F7_PSOTE</name>
<evidence type="ECO:0000256" key="1">
    <source>
        <dbReference type="SAM" id="Phobius"/>
    </source>
</evidence>
<evidence type="ECO:0000313" key="2">
    <source>
        <dbReference type="EMBL" id="KAK7405948.1"/>
    </source>
</evidence>
<keyword evidence="1" id="KW-0812">Transmembrane</keyword>
<comment type="caution">
    <text evidence="2">The sequence shown here is derived from an EMBL/GenBank/DDBJ whole genome shotgun (WGS) entry which is preliminary data.</text>
</comment>
<feature type="transmembrane region" description="Helical" evidence="1">
    <location>
        <begin position="70"/>
        <end position="93"/>
    </location>
</feature>
<organism evidence="2 3">
    <name type="scientific">Psophocarpus tetragonolobus</name>
    <name type="common">Winged bean</name>
    <name type="synonym">Dolichos tetragonolobus</name>
    <dbReference type="NCBI Taxonomy" id="3891"/>
    <lineage>
        <taxon>Eukaryota</taxon>
        <taxon>Viridiplantae</taxon>
        <taxon>Streptophyta</taxon>
        <taxon>Embryophyta</taxon>
        <taxon>Tracheophyta</taxon>
        <taxon>Spermatophyta</taxon>
        <taxon>Magnoliopsida</taxon>
        <taxon>eudicotyledons</taxon>
        <taxon>Gunneridae</taxon>
        <taxon>Pentapetalae</taxon>
        <taxon>rosids</taxon>
        <taxon>fabids</taxon>
        <taxon>Fabales</taxon>
        <taxon>Fabaceae</taxon>
        <taxon>Papilionoideae</taxon>
        <taxon>50 kb inversion clade</taxon>
        <taxon>NPAAA clade</taxon>
        <taxon>indigoferoid/millettioid clade</taxon>
        <taxon>Phaseoleae</taxon>
        <taxon>Psophocarpus</taxon>
    </lineage>
</organism>
<dbReference type="EMBL" id="JAYMYS010000002">
    <property type="protein sequence ID" value="KAK7405948.1"/>
    <property type="molecule type" value="Genomic_DNA"/>
</dbReference>
<gene>
    <name evidence="2" type="ORF">VNO78_07560</name>
</gene>
<reference evidence="2 3" key="1">
    <citation type="submission" date="2024-01" db="EMBL/GenBank/DDBJ databases">
        <title>The genomes of 5 underutilized Papilionoideae crops provide insights into root nodulation and disease resistanc.</title>
        <authorList>
            <person name="Jiang F."/>
        </authorList>
    </citation>
    <scope>NUCLEOTIDE SEQUENCE [LARGE SCALE GENOMIC DNA]</scope>
    <source>
        <strain evidence="2">DUOXIRENSHENG_FW03</strain>
        <tissue evidence="2">Leaves</tissue>
    </source>
</reference>
<sequence length="132" mass="14717">MMAYRALSCAEYAVAIGGARTDAEMETLPPTKPPAITLITHRTWRVGHSIPSLGRWSLSDLPSATCRRGLWLSAVILLVGSLVVFLSECLCFAKVNRYWSDASLPNHRRLSLHHNYCPATASFITEVRHPRQ</sequence>
<keyword evidence="1" id="KW-1133">Transmembrane helix</keyword>
<dbReference type="Proteomes" id="UP001386955">
    <property type="component" value="Unassembled WGS sequence"/>
</dbReference>